<reference evidence="1 2" key="1">
    <citation type="journal article" date="2018" name="Sci. Rep.">
        <title>Genomic signatures of local adaptation to the degree of environmental predictability in rotifers.</title>
        <authorList>
            <person name="Franch-Gras L."/>
            <person name="Hahn C."/>
            <person name="Garcia-Roger E.M."/>
            <person name="Carmona M.J."/>
            <person name="Serra M."/>
            <person name="Gomez A."/>
        </authorList>
    </citation>
    <scope>NUCLEOTIDE SEQUENCE [LARGE SCALE GENOMIC DNA]</scope>
    <source>
        <strain evidence="1">HYR1</strain>
    </source>
</reference>
<protein>
    <submittedName>
        <fullName evidence="1">Uncharacterized protein</fullName>
    </submittedName>
</protein>
<evidence type="ECO:0000313" key="1">
    <source>
        <dbReference type="EMBL" id="RMZ96436.1"/>
    </source>
</evidence>
<evidence type="ECO:0000313" key="2">
    <source>
        <dbReference type="Proteomes" id="UP000276133"/>
    </source>
</evidence>
<name>A0A3M7PBG1_BRAPC</name>
<dbReference type="AlphaFoldDB" id="A0A3M7PBG1"/>
<proteinExistence type="predicted"/>
<gene>
    <name evidence="1" type="ORF">BpHYR1_019618</name>
</gene>
<dbReference type="EMBL" id="REGN01012197">
    <property type="protein sequence ID" value="RMZ96436.1"/>
    <property type="molecule type" value="Genomic_DNA"/>
</dbReference>
<dbReference type="Proteomes" id="UP000276133">
    <property type="component" value="Unassembled WGS sequence"/>
</dbReference>
<sequence length="64" mass="7187">MSCMILFRNKGLIQIGCPSIPLNSKYLDSKPALYSSTILTTNGTEFLRPALTYLSLESKIRFET</sequence>
<comment type="caution">
    <text evidence="1">The sequence shown here is derived from an EMBL/GenBank/DDBJ whole genome shotgun (WGS) entry which is preliminary data.</text>
</comment>
<accession>A0A3M7PBG1</accession>
<keyword evidence="2" id="KW-1185">Reference proteome</keyword>
<feature type="non-terminal residue" evidence="1">
    <location>
        <position position="64"/>
    </location>
</feature>
<organism evidence="1 2">
    <name type="scientific">Brachionus plicatilis</name>
    <name type="common">Marine rotifer</name>
    <name type="synonym">Brachionus muelleri</name>
    <dbReference type="NCBI Taxonomy" id="10195"/>
    <lineage>
        <taxon>Eukaryota</taxon>
        <taxon>Metazoa</taxon>
        <taxon>Spiralia</taxon>
        <taxon>Gnathifera</taxon>
        <taxon>Rotifera</taxon>
        <taxon>Eurotatoria</taxon>
        <taxon>Monogononta</taxon>
        <taxon>Pseudotrocha</taxon>
        <taxon>Ploima</taxon>
        <taxon>Brachionidae</taxon>
        <taxon>Brachionus</taxon>
    </lineage>
</organism>